<reference evidence="4 5" key="1">
    <citation type="journal article" date="2015" name="Environ. Microbiol.">
        <title>Metagenome sequence of Elaphomyces granulatus from sporocarp tissue reveals Ascomycota ectomycorrhizal fingerprints of genome expansion and a Proteobacteria-rich microbiome.</title>
        <authorList>
            <person name="Quandt C.A."/>
            <person name="Kohler A."/>
            <person name="Hesse C.N."/>
            <person name="Sharpton T.J."/>
            <person name="Martin F."/>
            <person name="Spatafora J.W."/>
        </authorList>
    </citation>
    <scope>NUCLEOTIDE SEQUENCE [LARGE SCALE GENOMIC DNA]</scope>
    <source>
        <strain evidence="4 5">OSC145934</strain>
    </source>
</reference>
<keyword evidence="1" id="KW-0251">Elongation factor</keyword>
<feature type="domain" description="Tr-type G" evidence="3">
    <location>
        <begin position="1"/>
        <end position="150"/>
    </location>
</feature>
<keyword evidence="2" id="KW-0648">Protein biosynthesis</keyword>
<evidence type="ECO:0000313" key="5">
    <source>
        <dbReference type="Proteomes" id="UP000243515"/>
    </source>
</evidence>
<dbReference type="SUPFAM" id="SSF52540">
    <property type="entry name" value="P-loop containing nucleoside triphosphate hydrolases"/>
    <property type="match status" value="1"/>
</dbReference>
<dbReference type="AlphaFoldDB" id="A0A232LR52"/>
<dbReference type="GO" id="GO:0003924">
    <property type="term" value="F:GTPase activity"/>
    <property type="evidence" value="ECO:0007669"/>
    <property type="project" value="InterPro"/>
</dbReference>
<dbReference type="OrthoDB" id="198619at2759"/>
<dbReference type="GO" id="GO:0005525">
    <property type="term" value="F:GTP binding"/>
    <property type="evidence" value="ECO:0007669"/>
    <property type="project" value="InterPro"/>
</dbReference>
<evidence type="ECO:0000259" key="3">
    <source>
        <dbReference type="PROSITE" id="PS51722"/>
    </source>
</evidence>
<dbReference type="InterPro" id="IPR000795">
    <property type="entry name" value="T_Tr_GTP-bd_dom"/>
</dbReference>
<dbReference type="GO" id="GO:0070125">
    <property type="term" value="P:mitochondrial translational elongation"/>
    <property type="evidence" value="ECO:0007669"/>
    <property type="project" value="TreeGrafter"/>
</dbReference>
<dbReference type="InterPro" id="IPR005225">
    <property type="entry name" value="Small_GTP-bd"/>
</dbReference>
<comment type="caution">
    <text evidence="4">The sequence shown here is derived from an EMBL/GenBank/DDBJ whole genome shotgun (WGS) entry which is preliminary data.</text>
</comment>
<dbReference type="Gene3D" id="3.40.50.300">
    <property type="entry name" value="P-loop containing nucleotide triphosphate hydrolases"/>
    <property type="match status" value="2"/>
</dbReference>
<organism evidence="4 5">
    <name type="scientific">Elaphomyces granulatus</name>
    <dbReference type="NCBI Taxonomy" id="519963"/>
    <lineage>
        <taxon>Eukaryota</taxon>
        <taxon>Fungi</taxon>
        <taxon>Dikarya</taxon>
        <taxon>Ascomycota</taxon>
        <taxon>Pezizomycotina</taxon>
        <taxon>Eurotiomycetes</taxon>
        <taxon>Eurotiomycetidae</taxon>
        <taxon>Eurotiales</taxon>
        <taxon>Elaphomycetaceae</taxon>
        <taxon>Elaphomyces</taxon>
    </lineage>
</organism>
<dbReference type="EMBL" id="NPHW01005562">
    <property type="protein sequence ID" value="OXV06645.1"/>
    <property type="molecule type" value="Genomic_DNA"/>
</dbReference>
<dbReference type="Proteomes" id="UP000243515">
    <property type="component" value="Unassembled WGS sequence"/>
</dbReference>
<sequence>MHCHLLRLVKRENEKEEKYHFNLIDTPGHIDFTIKVERALRVLNGAVMILCAVSGVQSQTITVDRQMKRYDVPRISFVNKMDLMGANPFRAIQQINNKLKISAAAVQVPIGAEDEFEGAVDLIRMKAIYNEGSNGEVIVEKDEIPEKVRV</sequence>
<proteinExistence type="predicted"/>
<protein>
    <recommendedName>
        <fullName evidence="3">Tr-type G domain-containing protein</fullName>
    </recommendedName>
</protein>
<dbReference type="PANTHER" id="PTHR43636">
    <property type="entry name" value="ELONGATION FACTOR G, MITOCHONDRIAL"/>
    <property type="match status" value="1"/>
</dbReference>
<dbReference type="NCBIfam" id="TIGR00231">
    <property type="entry name" value="small_GTP"/>
    <property type="match status" value="1"/>
</dbReference>
<name>A0A232LR52_9EURO</name>
<evidence type="ECO:0000256" key="2">
    <source>
        <dbReference type="ARBA" id="ARBA00022917"/>
    </source>
</evidence>
<dbReference type="PRINTS" id="PR00315">
    <property type="entry name" value="ELONGATNFCT"/>
</dbReference>
<dbReference type="InterPro" id="IPR027417">
    <property type="entry name" value="P-loop_NTPase"/>
</dbReference>
<dbReference type="PROSITE" id="PS51722">
    <property type="entry name" value="G_TR_2"/>
    <property type="match status" value="1"/>
</dbReference>
<accession>A0A232LR52</accession>
<evidence type="ECO:0000313" key="4">
    <source>
        <dbReference type="EMBL" id="OXV06645.1"/>
    </source>
</evidence>
<evidence type="ECO:0000256" key="1">
    <source>
        <dbReference type="ARBA" id="ARBA00022768"/>
    </source>
</evidence>
<dbReference type="GO" id="GO:0003746">
    <property type="term" value="F:translation elongation factor activity"/>
    <property type="evidence" value="ECO:0007669"/>
    <property type="project" value="UniProtKB-KW"/>
</dbReference>
<dbReference type="GO" id="GO:0005739">
    <property type="term" value="C:mitochondrion"/>
    <property type="evidence" value="ECO:0007669"/>
    <property type="project" value="TreeGrafter"/>
</dbReference>
<dbReference type="Pfam" id="PF00009">
    <property type="entry name" value="GTP_EFTU"/>
    <property type="match status" value="1"/>
</dbReference>
<keyword evidence="5" id="KW-1185">Reference proteome</keyword>
<dbReference type="PANTHER" id="PTHR43636:SF2">
    <property type="entry name" value="ELONGATION FACTOR G, MITOCHONDRIAL"/>
    <property type="match status" value="1"/>
</dbReference>
<gene>
    <name evidence="4" type="ORF">Egran_05587</name>
</gene>